<feature type="compositionally biased region" description="Polar residues" evidence="3">
    <location>
        <begin position="259"/>
        <end position="277"/>
    </location>
</feature>
<reference evidence="4 5" key="1">
    <citation type="journal article" date="2017" name="PLoS Biol.">
        <title>The sea cucumber genome provides insights into morphological evolution and visceral regeneration.</title>
        <authorList>
            <person name="Zhang X."/>
            <person name="Sun L."/>
            <person name="Yuan J."/>
            <person name="Sun Y."/>
            <person name="Gao Y."/>
            <person name="Zhang L."/>
            <person name="Li S."/>
            <person name="Dai H."/>
            <person name="Hamel J.F."/>
            <person name="Liu C."/>
            <person name="Yu Y."/>
            <person name="Liu S."/>
            <person name="Lin W."/>
            <person name="Guo K."/>
            <person name="Jin S."/>
            <person name="Xu P."/>
            <person name="Storey K.B."/>
            <person name="Huan P."/>
            <person name="Zhang T."/>
            <person name="Zhou Y."/>
            <person name="Zhang J."/>
            <person name="Lin C."/>
            <person name="Li X."/>
            <person name="Xing L."/>
            <person name="Huo D."/>
            <person name="Sun M."/>
            <person name="Wang L."/>
            <person name="Mercier A."/>
            <person name="Li F."/>
            <person name="Yang H."/>
            <person name="Xiang J."/>
        </authorList>
    </citation>
    <scope>NUCLEOTIDE SEQUENCE [LARGE SCALE GENOMIC DNA]</scope>
    <source>
        <strain evidence="4">Shaxun</strain>
        <tissue evidence="4">Muscle</tissue>
    </source>
</reference>
<dbReference type="AlphaFoldDB" id="A0A2G8KJ90"/>
<feature type="region of interest" description="Disordered" evidence="3">
    <location>
        <begin position="136"/>
        <end position="157"/>
    </location>
</feature>
<keyword evidence="2" id="KW-0175">Coiled coil</keyword>
<dbReference type="PANTHER" id="PTHR12186:SF2">
    <property type="entry name" value="FGFR1 ONCOGENE PARTNER 2 HOMOLOG"/>
    <property type="match status" value="1"/>
</dbReference>
<sequence>MNNIARHRPRTALHPGNPARKPSNPTTPGRERRAGSVPQTTPSCSRSDHEQLQKQITRIRSAHKSEQDLLEKHSHETQESSQYIQKILEMAAVMQRAATSDESYCFQMEEMVSKLEYENQGLRELLRITKSVAKSVVSGPSSPQSAQSDDSSSKEQTSILHNRTVILSSPTLGISNKVEIKSPDPEPQEGAVVISEKVQTSVEAQGDHSSKASRPNPVDEVDTREESGGSGGTRVGGGGTLDLMAQGGGSELRDEKQETATGATSDAESANKNNNHGSWSSVVVLVVVVVEQ</sequence>
<gene>
    <name evidence="4" type="ORF">BSL78_15078</name>
</gene>
<evidence type="ECO:0000313" key="5">
    <source>
        <dbReference type="Proteomes" id="UP000230750"/>
    </source>
</evidence>
<comment type="similarity">
    <text evidence="1">Belongs to the SIKE family.</text>
</comment>
<dbReference type="EMBL" id="MRZV01000542">
    <property type="protein sequence ID" value="PIK48066.1"/>
    <property type="molecule type" value="Genomic_DNA"/>
</dbReference>
<dbReference type="OrthoDB" id="21214at2759"/>
<comment type="caution">
    <text evidence="4">The sequence shown here is derived from an EMBL/GenBank/DDBJ whole genome shotgun (WGS) entry which is preliminary data.</text>
</comment>
<feature type="region of interest" description="Disordered" evidence="3">
    <location>
        <begin position="1"/>
        <end position="81"/>
    </location>
</feature>
<keyword evidence="5" id="KW-1185">Reference proteome</keyword>
<dbReference type="Pfam" id="PF05769">
    <property type="entry name" value="SIKE"/>
    <property type="match status" value="1"/>
</dbReference>
<dbReference type="Proteomes" id="UP000230750">
    <property type="component" value="Unassembled WGS sequence"/>
</dbReference>
<evidence type="ECO:0000256" key="3">
    <source>
        <dbReference type="SAM" id="MobiDB-lite"/>
    </source>
</evidence>
<dbReference type="InterPro" id="IPR008555">
    <property type="entry name" value="SIKE"/>
</dbReference>
<name>A0A2G8KJ90_STIJA</name>
<dbReference type="PANTHER" id="PTHR12186">
    <property type="entry name" value="SIKE FAMILY MEMBER"/>
    <property type="match status" value="1"/>
</dbReference>
<proteinExistence type="inferred from homology"/>
<feature type="compositionally biased region" description="Low complexity" evidence="3">
    <location>
        <begin position="136"/>
        <end position="150"/>
    </location>
</feature>
<feature type="compositionally biased region" description="Basic residues" evidence="3">
    <location>
        <begin position="1"/>
        <end position="11"/>
    </location>
</feature>
<evidence type="ECO:0000256" key="2">
    <source>
        <dbReference type="ARBA" id="ARBA00023054"/>
    </source>
</evidence>
<organism evidence="4 5">
    <name type="scientific">Stichopus japonicus</name>
    <name type="common">Sea cucumber</name>
    <dbReference type="NCBI Taxonomy" id="307972"/>
    <lineage>
        <taxon>Eukaryota</taxon>
        <taxon>Metazoa</taxon>
        <taxon>Echinodermata</taxon>
        <taxon>Eleutherozoa</taxon>
        <taxon>Echinozoa</taxon>
        <taxon>Holothuroidea</taxon>
        <taxon>Aspidochirotacea</taxon>
        <taxon>Aspidochirotida</taxon>
        <taxon>Stichopodidae</taxon>
        <taxon>Apostichopus</taxon>
    </lineage>
</organism>
<feature type="compositionally biased region" description="Gly residues" evidence="3">
    <location>
        <begin position="228"/>
        <end position="250"/>
    </location>
</feature>
<evidence type="ECO:0000313" key="4">
    <source>
        <dbReference type="EMBL" id="PIK48066.1"/>
    </source>
</evidence>
<evidence type="ECO:0000256" key="1">
    <source>
        <dbReference type="ARBA" id="ARBA00005537"/>
    </source>
</evidence>
<accession>A0A2G8KJ90</accession>
<protein>
    <submittedName>
        <fullName evidence="4">Putative FGFR1 oncogene partner 2-like</fullName>
    </submittedName>
</protein>
<feature type="compositionally biased region" description="Basic and acidic residues" evidence="3">
    <location>
        <begin position="63"/>
        <end position="78"/>
    </location>
</feature>
<feature type="region of interest" description="Disordered" evidence="3">
    <location>
        <begin position="200"/>
        <end position="277"/>
    </location>
</feature>